<reference evidence="1" key="1">
    <citation type="journal article" date="2021" name="Nat. Commun.">
        <title>Genetic determinants of endophytism in the Arabidopsis root mycobiome.</title>
        <authorList>
            <person name="Mesny F."/>
            <person name="Miyauchi S."/>
            <person name="Thiergart T."/>
            <person name="Pickel B."/>
            <person name="Atanasova L."/>
            <person name="Karlsson M."/>
            <person name="Huettel B."/>
            <person name="Barry K.W."/>
            <person name="Haridas S."/>
            <person name="Chen C."/>
            <person name="Bauer D."/>
            <person name="Andreopoulos W."/>
            <person name="Pangilinan J."/>
            <person name="LaButti K."/>
            <person name="Riley R."/>
            <person name="Lipzen A."/>
            <person name="Clum A."/>
            <person name="Drula E."/>
            <person name="Henrissat B."/>
            <person name="Kohler A."/>
            <person name="Grigoriev I.V."/>
            <person name="Martin F.M."/>
            <person name="Hacquard S."/>
        </authorList>
    </citation>
    <scope>NUCLEOTIDE SEQUENCE</scope>
    <source>
        <strain evidence="1">MPI-CAGE-AT-0023</strain>
    </source>
</reference>
<accession>A0A9P9JLX1</accession>
<dbReference type="AlphaFoldDB" id="A0A9P9JLX1"/>
<comment type="caution">
    <text evidence="1">The sequence shown here is derived from an EMBL/GenBank/DDBJ whole genome shotgun (WGS) entry which is preliminary data.</text>
</comment>
<evidence type="ECO:0000313" key="1">
    <source>
        <dbReference type="EMBL" id="KAH7228489.1"/>
    </source>
</evidence>
<sequence length="61" mass="7180">MSLRHWSALNHGVGYEISRVTRFERVTWNILHVLSHCQYISFLAIHIIRVMFILDNTICAP</sequence>
<dbReference type="GeneID" id="70226808"/>
<proteinExistence type="predicted"/>
<dbReference type="EMBL" id="JAGMUX010000024">
    <property type="protein sequence ID" value="KAH7228489.1"/>
    <property type="molecule type" value="Genomic_DNA"/>
</dbReference>
<organism evidence="1 2">
    <name type="scientific">Fusarium redolens</name>
    <dbReference type="NCBI Taxonomy" id="48865"/>
    <lineage>
        <taxon>Eukaryota</taxon>
        <taxon>Fungi</taxon>
        <taxon>Dikarya</taxon>
        <taxon>Ascomycota</taxon>
        <taxon>Pezizomycotina</taxon>
        <taxon>Sordariomycetes</taxon>
        <taxon>Hypocreomycetidae</taxon>
        <taxon>Hypocreales</taxon>
        <taxon>Nectriaceae</taxon>
        <taxon>Fusarium</taxon>
        <taxon>Fusarium redolens species complex</taxon>
    </lineage>
</organism>
<name>A0A9P9JLX1_FUSRE</name>
<keyword evidence="2" id="KW-1185">Reference proteome</keyword>
<gene>
    <name evidence="1" type="ORF">BKA55DRAFT_626377</name>
</gene>
<dbReference type="RefSeq" id="XP_046042726.1">
    <property type="nucleotide sequence ID" value="XM_046196854.1"/>
</dbReference>
<dbReference type="Proteomes" id="UP000720189">
    <property type="component" value="Unassembled WGS sequence"/>
</dbReference>
<protein>
    <submittedName>
        <fullName evidence="1">Uncharacterized protein</fullName>
    </submittedName>
</protein>
<evidence type="ECO:0000313" key="2">
    <source>
        <dbReference type="Proteomes" id="UP000720189"/>
    </source>
</evidence>